<dbReference type="EMBL" id="BMFD01000011">
    <property type="protein sequence ID" value="GGC47583.1"/>
    <property type="molecule type" value="Genomic_DNA"/>
</dbReference>
<evidence type="ECO:0000256" key="1">
    <source>
        <dbReference type="SAM" id="Phobius"/>
    </source>
</evidence>
<name>A0ABQ1MV56_9BACT</name>
<reference evidence="3" key="1">
    <citation type="journal article" date="2019" name="Int. J. Syst. Evol. Microbiol.">
        <title>The Global Catalogue of Microorganisms (GCM) 10K type strain sequencing project: providing services to taxonomists for standard genome sequencing and annotation.</title>
        <authorList>
            <consortium name="The Broad Institute Genomics Platform"/>
            <consortium name="The Broad Institute Genome Sequencing Center for Infectious Disease"/>
            <person name="Wu L."/>
            <person name="Ma J."/>
        </authorList>
    </citation>
    <scope>NUCLEOTIDE SEQUENCE [LARGE SCALE GENOMIC DNA]</scope>
    <source>
        <strain evidence="3">CGMCC 1.12479</strain>
    </source>
</reference>
<keyword evidence="1" id="KW-1133">Transmembrane helix</keyword>
<gene>
    <name evidence="2" type="ORF">GCM10010993_27660</name>
</gene>
<evidence type="ECO:0000313" key="2">
    <source>
        <dbReference type="EMBL" id="GGC47583.1"/>
    </source>
</evidence>
<feature type="transmembrane region" description="Helical" evidence="1">
    <location>
        <begin position="17"/>
        <end position="35"/>
    </location>
</feature>
<keyword evidence="1" id="KW-0812">Transmembrane</keyword>
<protein>
    <submittedName>
        <fullName evidence="2">Uncharacterized protein</fullName>
    </submittedName>
</protein>
<comment type="caution">
    <text evidence="2">The sequence shown here is derived from an EMBL/GenBank/DDBJ whole genome shotgun (WGS) entry which is preliminary data.</text>
</comment>
<accession>A0ABQ1MV56</accession>
<dbReference type="RefSeq" id="WP_188443690.1">
    <property type="nucleotide sequence ID" value="NZ_BMFD01000011.1"/>
</dbReference>
<keyword evidence="1" id="KW-0472">Membrane</keyword>
<proteinExistence type="predicted"/>
<keyword evidence="3" id="KW-1185">Reference proteome</keyword>
<dbReference type="Proteomes" id="UP000635885">
    <property type="component" value="Unassembled WGS sequence"/>
</dbReference>
<organism evidence="2 3">
    <name type="scientific">Belliella aquatica</name>
    <dbReference type="NCBI Taxonomy" id="1323734"/>
    <lineage>
        <taxon>Bacteria</taxon>
        <taxon>Pseudomonadati</taxon>
        <taxon>Bacteroidota</taxon>
        <taxon>Cytophagia</taxon>
        <taxon>Cytophagales</taxon>
        <taxon>Cyclobacteriaceae</taxon>
        <taxon>Belliella</taxon>
    </lineage>
</organism>
<sequence length="134" mass="15825">MIELQNKNDLDDPHMKLLLGLFLLFMIIVLGFNIYKIHISNTSEKRYTVVDFYEKYSDSKRVGMKVSYLANGKMQYDNCFSNECKKVKKGEKRLGFYYMDDPTIYDILFEITVPDSVKVPKNGWKEIPEYLKPK</sequence>
<evidence type="ECO:0000313" key="3">
    <source>
        <dbReference type="Proteomes" id="UP000635885"/>
    </source>
</evidence>